<dbReference type="InterPro" id="IPR028081">
    <property type="entry name" value="Leu-bd"/>
</dbReference>
<keyword evidence="3 6" id="KW-0732">Signal</keyword>
<keyword evidence="9" id="KW-1185">Reference proteome</keyword>
<comment type="similarity">
    <text evidence="1">Belongs to the leucine-binding protein family.</text>
</comment>
<dbReference type="KEGG" id="afx:JZ786_19145"/>
<reference evidence="8 9" key="1">
    <citation type="submission" date="2021-02" db="EMBL/GenBank/DDBJ databases">
        <title>Alicyclobacillus curvatus sp. nov. and Alicyclobacillus mengziensis sp. nov., two acidophilic bacteria isolated from acid mine drainage.</title>
        <authorList>
            <person name="Huang Y."/>
        </authorList>
    </citation>
    <scope>NUCLEOTIDE SEQUENCE [LARGE SCALE GENOMIC DNA]</scope>
    <source>
        <strain evidence="8 9">S30H14</strain>
    </source>
</reference>
<dbReference type="PROSITE" id="PS51257">
    <property type="entry name" value="PROKAR_LIPOPROTEIN"/>
    <property type="match status" value="1"/>
</dbReference>
<dbReference type="EMBL" id="CP071182">
    <property type="protein sequence ID" value="QSO46558.1"/>
    <property type="molecule type" value="Genomic_DNA"/>
</dbReference>
<gene>
    <name evidence="8" type="ORF">JZ786_19145</name>
</gene>
<proteinExistence type="inferred from homology"/>
<dbReference type="InterPro" id="IPR000709">
    <property type="entry name" value="Leu_Ile_Val-bd"/>
</dbReference>
<dbReference type="PANTHER" id="PTHR30483:SF37">
    <property type="entry name" value="ABC TRANSPORTER SUBSTRATE-BINDING PROTEIN"/>
    <property type="match status" value="1"/>
</dbReference>
<dbReference type="SUPFAM" id="SSF53822">
    <property type="entry name" value="Periplasmic binding protein-like I"/>
    <property type="match status" value="1"/>
</dbReference>
<feature type="signal peptide" evidence="6">
    <location>
        <begin position="1"/>
        <end position="23"/>
    </location>
</feature>
<dbReference type="InterPro" id="IPR028082">
    <property type="entry name" value="Peripla_BP_I"/>
</dbReference>
<dbReference type="CDD" id="cd06340">
    <property type="entry name" value="PBP1_ABC_ligand_binding-like"/>
    <property type="match status" value="1"/>
</dbReference>
<feature type="chain" id="PRO_5040737155" evidence="6">
    <location>
        <begin position="24"/>
        <end position="453"/>
    </location>
</feature>
<protein>
    <submittedName>
        <fullName evidence="8">ABC transporter substrate-binding protein</fullName>
    </submittedName>
</protein>
<dbReference type="PANTHER" id="PTHR30483">
    <property type="entry name" value="LEUCINE-SPECIFIC-BINDING PROTEIN"/>
    <property type="match status" value="1"/>
</dbReference>
<dbReference type="InterPro" id="IPR051010">
    <property type="entry name" value="BCAA_transport"/>
</dbReference>
<evidence type="ECO:0000256" key="1">
    <source>
        <dbReference type="ARBA" id="ARBA00010062"/>
    </source>
</evidence>
<name>A0A9X7VWW7_9BACL</name>
<keyword evidence="2" id="KW-0813">Transport</keyword>
<evidence type="ECO:0000256" key="4">
    <source>
        <dbReference type="ARBA" id="ARBA00022970"/>
    </source>
</evidence>
<dbReference type="Gene3D" id="3.40.50.2300">
    <property type="match status" value="2"/>
</dbReference>
<feature type="region of interest" description="Disordered" evidence="5">
    <location>
        <begin position="28"/>
        <end position="49"/>
    </location>
</feature>
<evidence type="ECO:0000313" key="9">
    <source>
        <dbReference type="Proteomes" id="UP000663505"/>
    </source>
</evidence>
<feature type="domain" description="Leucine-binding protein" evidence="7">
    <location>
        <begin position="59"/>
        <end position="428"/>
    </location>
</feature>
<evidence type="ECO:0000256" key="2">
    <source>
        <dbReference type="ARBA" id="ARBA00022448"/>
    </source>
</evidence>
<keyword evidence="4" id="KW-0029">Amino-acid transport</keyword>
<dbReference type="RefSeq" id="WP_206655926.1">
    <property type="nucleotide sequence ID" value="NZ_CP071182.1"/>
</dbReference>
<accession>A0A9X7VWW7</accession>
<dbReference type="GO" id="GO:0006865">
    <property type="term" value="P:amino acid transport"/>
    <property type="evidence" value="ECO:0007669"/>
    <property type="project" value="UniProtKB-KW"/>
</dbReference>
<sequence length="453" mass="47494">MAGRTRMLNVMGVVSAAALMLSACGTSSTSTNGNGATTQSTASSASGNGASSQVAKPVLKVGLVFPLTGAFSALGTTMYHGVEMALKQVNANGGVDGAQIQLFTADSQSNPQVAATEAQKLISQDHVQVIMGSYASSLSQTISTVAERNHVVMWEVGAVANNLTQNGYKYYFRSVGNATSYAVADVQFLNNVLIPKLHKTKKTIRIAVTYENDSFGTSVADNVIKLLKSEDGITPVAVEGYPVTATSLDSVVLKLKQSQPDVLFATPLVSDGLLLYQTMQHDSFNVPAFIGSAAMSSPAFIQKFGAKGVQGVFDVEPPSASGLNPAGLSPQGQKLLTNFVQDYEAKYNSPPLIHAGLGYLGGWAVGTKLLPAAVKLAHGSTPTEQQIREAATQIDVSSADSPLGYGIKFSSTGNDVLGASDIMQWQNGKLVVVWPSNVALAKPEVPMPTWSQR</sequence>
<dbReference type="Pfam" id="PF13458">
    <property type="entry name" value="Peripla_BP_6"/>
    <property type="match status" value="1"/>
</dbReference>
<evidence type="ECO:0000256" key="6">
    <source>
        <dbReference type="SAM" id="SignalP"/>
    </source>
</evidence>
<dbReference type="AlphaFoldDB" id="A0A9X7VWW7"/>
<organism evidence="8 9">
    <name type="scientific">Alicyclobacillus mengziensis</name>
    <dbReference type="NCBI Taxonomy" id="2931921"/>
    <lineage>
        <taxon>Bacteria</taxon>
        <taxon>Bacillati</taxon>
        <taxon>Bacillota</taxon>
        <taxon>Bacilli</taxon>
        <taxon>Bacillales</taxon>
        <taxon>Alicyclobacillaceae</taxon>
        <taxon>Alicyclobacillus</taxon>
    </lineage>
</organism>
<evidence type="ECO:0000313" key="8">
    <source>
        <dbReference type="EMBL" id="QSO46558.1"/>
    </source>
</evidence>
<evidence type="ECO:0000256" key="5">
    <source>
        <dbReference type="SAM" id="MobiDB-lite"/>
    </source>
</evidence>
<evidence type="ECO:0000256" key="3">
    <source>
        <dbReference type="ARBA" id="ARBA00022729"/>
    </source>
</evidence>
<dbReference type="PRINTS" id="PR00337">
    <property type="entry name" value="LEUILEVALBP"/>
</dbReference>
<dbReference type="Proteomes" id="UP000663505">
    <property type="component" value="Chromosome"/>
</dbReference>
<evidence type="ECO:0000259" key="7">
    <source>
        <dbReference type="Pfam" id="PF13458"/>
    </source>
</evidence>